<dbReference type="SUPFAM" id="SSF51735">
    <property type="entry name" value="NAD(P)-binding Rossmann-fold domains"/>
    <property type="match status" value="1"/>
</dbReference>
<accession>A0A6N9YNS3</accession>
<dbReference type="AlphaFoldDB" id="A0A6N9YNS3"/>
<dbReference type="Pfam" id="PF22725">
    <property type="entry name" value="GFO_IDH_MocA_C3"/>
    <property type="match status" value="1"/>
</dbReference>
<feature type="domain" description="Gfo/Idh/MocA-like oxidoreductase N-terminal" evidence="1">
    <location>
        <begin position="9"/>
        <end position="120"/>
    </location>
</feature>
<dbReference type="InterPro" id="IPR036291">
    <property type="entry name" value="NAD(P)-bd_dom_sf"/>
</dbReference>
<dbReference type="InterPro" id="IPR051450">
    <property type="entry name" value="Gfo/Idh/MocA_Oxidoreductases"/>
</dbReference>
<evidence type="ECO:0000313" key="3">
    <source>
        <dbReference type="EMBL" id="NED96597.1"/>
    </source>
</evidence>
<evidence type="ECO:0000313" key="4">
    <source>
        <dbReference type="Proteomes" id="UP000469185"/>
    </source>
</evidence>
<evidence type="ECO:0000259" key="2">
    <source>
        <dbReference type="Pfam" id="PF22725"/>
    </source>
</evidence>
<name>A0A6N9YNS3_9ACTN</name>
<dbReference type="SUPFAM" id="SSF55347">
    <property type="entry name" value="Glyceraldehyde-3-phosphate dehydrogenase-like, C-terminal domain"/>
    <property type="match status" value="1"/>
</dbReference>
<dbReference type="PANTHER" id="PTHR43377:SF1">
    <property type="entry name" value="BILIVERDIN REDUCTASE A"/>
    <property type="match status" value="1"/>
</dbReference>
<dbReference type="RefSeq" id="WP_163819374.1">
    <property type="nucleotide sequence ID" value="NZ_JAAGOB010000007.1"/>
</dbReference>
<gene>
    <name evidence="3" type="ORF">G1H11_14900</name>
</gene>
<organism evidence="3 4">
    <name type="scientific">Phytoactinopolyspora alkaliphila</name>
    <dbReference type="NCBI Taxonomy" id="1783498"/>
    <lineage>
        <taxon>Bacteria</taxon>
        <taxon>Bacillati</taxon>
        <taxon>Actinomycetota</taxon>
        <taxon>Actinomycetes</taxon>
        <taxon>Jiangellales</taxon>
        <taxon>Jiangellaceae</taxon>
        <taxon>Phytoactinopolyspora</taxon>
    </lineage>
</organism>
<dbReference type="Gene3D" id="3.30.360.10">
    <property type="entry name" value="Dihydrodipicolinate Reductase, domain 2"/>
    <property type="match status" value="1"/>
</dbReference>
<evidence type="ECO:0000259" key="1">
    <source>
        <dbReference type="Pfam" id="PF01408"/>
    </source>
</evidence>
<dbReference type="Pfam" id="PF01408">
    <property type="entry name" value="GFO_IDH_MocA"/>
    <property type="match status" value="1"/>
</dbReference>
<sequence length="338" mass="34829">MRNTDGPVDVALIGAGGIAGVHLAGWLALGARVRVYSTADAERLVAGHHLAEVAPSLQHALDGADVVDVCTPTFAHPDVVLAAAAAGCDVVCEKPLASTSAVAAEMVDACERAGVRIFPAHVVRFFPEYTAMQRHVAAGGVGDIAVQRFTRSGSRPVRDWFADDDLSGGIVMDQMIHDLDFARWTAGEVERVFARRAVGPDEGGVRGVVSAQAILTHASGAVSYVTGTWAAPGSTFRTTFEVAGTGGIVHHDSVARAPLAIDGGAAGESRGLLPGTAFTESPFLTELRAFLTAFRGGPPPPVSAHDGVQAVRLAEAANASIASGQAVELSNDDVEVLA</sequence>
<dbReference type="GO" id="GO:0000166">
    <property type="term" value="F:nucleotide binding"/>
    <property type="evidence" value="ECO:0007669"/>
    <property type="project" value="InterPro"/>
</dbReference>
<feature type="domain" description="GFO/IDH/MocA-like oxidoreductase" evidence="2">
    <location>
        <begin position="129"/>
        <end position="249"/>
    </location>
</feature>
<protein>
    <submittedName>
        <fullName evidence="3">Gfo/Idh/MocA family oxidoreductase</fullName>
    </submittedName>
</protein>
<dbReference type="PANTHER" id="PTHR43377">
    <property type="entry name" value="BILIVERDIN REDUCTASE A"/>
    <property type="match status" value="1"/>
</dbReference>
<dbReference type="EMBL" id="JAAGOB010000007">
    <property type="protein sequence ID" value="NED96597.1"/>
    <property type="molecule type" value="Genomic_DNA"/>
</dbReference>
<proteinExistence type="predicted"/>
<dbReference type="Proteomes" id="UP000469185">
    <property type="component" value="Unassembled WGS sequence"/>
</dbReference>
<dbReference type="InterPro" id="IPR055170">
    <property type="entry name" value="GFO_IDH_MocA-like_dom"/>
</dbReference>
<comment type="caution">
    <text evidence="3">The sequence shown here is derived from an EMBL/GenBank/DDBJ whole genome shotgun (WGS) entry which is preliminary data.</text>
</comment>
<keyword evidence="4" id="KW-1185">Reference proteome</keyword>
<reference evidence="3 4" key="1">
    <citation type="submission" date="2020-02" db="EMBL/GenBank/DDBJ databases">
        <authorList>
            <person name="Li X.-J."/>
            <person name="Feng X.-M."/>
        </authorList>
    </citation>
    <scope>NUCLEOTIDE SEQUENCE [LARGE SCALE GENOMIC DNA]</scope>
    <source>
        <strain evidence="3 4">CGMCC 4.7225</strain>
    </source>
</reference>
<dbReference type="Gene3D" id="3.40.50.720">
    <property type="entry name" value="NAD(P)-binding Rossmann-like Domain"/>
    <property type="match status" value="1"/>
</dbReference>
<dbReference type="InterPro" id="IPR000683">
    <property type="entry name" value="Gfo/Idh/MocA-like_OxRdtase_N"/>
</dbReference>